<dbReference type="Gene3D" id="2.20.110.10">
    <property type="entry name" value="Histone H3 K4-specific methyltransferase SET7/9 N-terminal domain"/>
    <property type="match status" value="1"/>
</dbReference>
<accession>A0A1E3X5A9</accession>
<dbReference type="SUPFAM" id="SSF82185">
    <property type="entry name" value="Histone H3 K4-specific methyltransferase SET7/9 N-terminal domain"/>
    <property type="match status" value="1"/>
</dbReference>
<proteinExistence type="predicted"/>
<evidence type="ECO:0000256" key="1">
    <source>
        <dbReference type="SAM" id="MobiDB-lite"/>
    </source>
</evidence>
<gene>
    <name evidence="2" type="ORF">SCARUB_04022</name>
</gene>
<reference evidence="2 3" key="1">
    <citation type="submission" date="2016-07" db="EMBL/GenBank/DDBJ databases">
        <title>Draft genome of Scalindua rubra, obtained from a brine-seawater interface in the Red Sea, sheds light on salt adaptation in anammox bacteria.</title>
        <authorList>
            <person name="Speth D.R."/>
            <person name="Lagkouvardos I."/>
            <person name="Wang Y."/>
            <person name="Qian P.-Y."/>
            <person name="Dutilh B.E."/>
            <person name="Jetten M.S."/>
        </authorList>
    </citation>
    <scope>NUCLEOTIDE SEQUENCE [LARGE SCALE GENOMIC DNA]</scope>
    <source>
        <strain evidence="2">BSI-1</strain>
    </source>
</reference>
<dbReference type="EMBL" id="MAYW01000167">
    <property type="protein sequence ID" value="ODS30873.1"/>
    <property type="molecule type" value="Genomic_DNA"/>
</dbReference>
<evidence type="ECO:0008006" key="4">
    <source>
        <dbReference type="Google" id="ProtNLM"/>
    </source>
</evidence>
<sequence>MSTRQKTLLIITSILFFTTLIFPQSKVNINNLVQYGDKWFKENDDKPYTGVVFDMSKETGNKILESRYVKGILHGKHTEWWSNGNKKVEGTYKSGMMDGTHPTPPSPWGVPLRN</sequence>
<evidence type="ECO:0000313" key="3">
    <source>
        <dbReference type="Proteomes" id="UP000094056"/>
    </source>
</evidence>
<organism evidence="2 3">
    <name type="scientific">Candidatus Scalindua rubra</name>
    <dbReference type="NCBI Taxonomy" id="1872076"/>
    <lineage>
        <taxon>Bacteria</taxon>
        <taxon>Pseudomonadati</taxon>
        <taxon>Planctomycetota</taxon>
        <taxon>Candidatus Brocadiia</taxon>
        <taxon>Candidatus Brocadiales</taxon>
        <taxon>Candidatus Scalinduaceae</taxon>
        <taxon>Candidatus Scalindua</taxon>
    </lineage>
</organism>
<comment type="caution">
    <text evidence="2">The sequence shown here is derived from an EMBL/GenBank/DDBJ whole genome shotgun (WGS) entry which is preliminary data.</text>
</comment>
<name>A0A1E3X5A9_9BACT</name>
<protein>
    <recommendedName>
        <fullName evidence="4">MORN repeat variant</fullName>
    </recommendedName>
</protein>
<dbReference type="Proteomes" id="UP000094056">
    <property type="component" value="Unassembled WGS sequence"/>
</dbReference>
<evidence type="ECO:0000313" key="2">
    <source>
        <dbReference type="EMBL" id="ODS30873.1"/>
    </source>
</evidence>
<feature type="region of interest" description="Disordered" evidence="1">
    <location>
        <begin position="92"/>
        <end position="114"/>
    </location>
</feature>
<dbReference type="AlphaFoldDB" id="A0A1E3X5A9"/>